<feature type="transmembrane region" description="Helical" evidence="1">
    <location>
        <begin position="12"/>
        <end position="34"/>
    </location>
</feature>
<protein>
    <submittedName>
        <fullName evidence="2">DUF2243 domain-containing protein</fullName>
    </submittedName>
</protein>
<dbReference type="Proteomes" id="UP001518925">
    <property type="component" value="Unassembled WGS sequence"/>
</dbReference>
<keyword evidence="1" id="KW-0812">Transmembrane</keyword>
<name>A0ABS2DF82_9BACI</name>
<organism evidence="2 3">
    <name type="scientific">Bacillus suaedaesalsae</name>
    <dbReference type="NCBI Taxonomy" id="2810349"/>
    <lineage>
        <taxon>Bacteria</taxon>
        <taxon>Bacillati</taxon>
        <taxon>Bacillota</taxon>
        <taxon>Bacilli</taxon>
        <taxon>Bacillales</taxon>
        <taxon>Bacillaceae</taxon>
        <taxon>Bacillus</taxon>
    </lineage>
</organism>
<dbReference type="EMBL" id="JAFELM010000018">
    <property type="protein sequence ID" value="MBM6617071.1"/>
    <property type="molecule type" value="Genomic_DNA"/>
</dbReference>
<keyword evidence="3" id="KW-1185">Reference proteome</keyword>
<evidence type="ECO:0000256" key="1">
    <source>
        <dbReference type="SAM" id="Phobius"/>
    </source>
</evidence>
<feature type="transmembrane region" description="Helical" evidence="1">
    <location>
        <begin position="85"/>
        <end position="109"/>
    </location>
</feature>
<evidence type="ECO:0000313" key="3">
    <source>
        <dbReference type="Proteomes" id="UP001518925"/>
    </source>
</evidence>
<comment type="caution">
    <text evidence="2">The sequence shown here is derived from an EMBL/GenBank/DDBJ whole genome shotgun (WGS) entry which is preliminary data.</text>
</comment>
<accession>A0ABS2DF82</accession>
<sequence length="155" mass="17152">MTKRTKRRLLDYGSFILGFGFMGALDGIIFHQLLQWHSVIMATDRSGQIFSDGIFHFAVTVALVVGGILLWLAGNPTSLEKGKRFVIGGFLLGAGIFNLLEGIIDHHILQIHRVKPGDPLALLYDLAFLALGLLIAIIGYFIRRNSKNDQEFISA</sequence>
<feature type="transmembrane region" description="Helical" evidence="1">
    <location>
        <begin position="54"/>
        <end position="73"/>
    </location>
</feature>
<dbReference type="Pfam" id="PF10002">
    <property type="entry name" value="DUF2243"/>
    <property type="match status" value="1"/>
</dbReference>
<dbReference type="RefSeq" id="WP_204202450.1">
    <property type="nucleotide sequence ID" value="NZ_JAFELM010000018.1"/>
</dbReference>
<proteinExistence type="predicted"/>
<keyword evidence="1" id="KW-1133">Transmembrane helix</keyword>
<feature type="transmembrane region" description="Helical" evidence="1">
    <location>
        <begin position="121"/>
        <end position="142"/>
    </location>
</feature>
<reference evidence="2 3" key="1">
    <citation type="submission" date="2021-02" db="EMBL/GenBank/DDBJ databases">
        <title>Bacillus sp. RD4P76, an endophyte from a halophyte.</title>
        <authorList>
            <person name="Sun J.-Q."/>
        </authorList>
    </citation>
    <scope>NUCLEOTIDE SEQUENCE [LARGE SCALE GENOMIC DNA]</scope>
    <source>
        <strain evidence="2 3">RD4P76</strain>
    </source>
</reference>
<evidence type="ECO:0000313" key="2">
    <source>
        <dbReference type="EMBL" id="MBM6617071.1"/>
    </source>
</evidence>
<gene>
    <name evidence="2" type="ORF">JR050_05215</name>
</gene>
<dbReference type="InterPro" id="IPR018719">
    <property type="entry name" value="DUF2243_membrane"/>
</dbReference>
<keyword evidence="1" id="KW-0472">Membrane</keyword>